<proteinExistence type="predicted"/>
<organism evidence="2 3">
    <name type="scientific">Dreissena polymorpha</name>
    <name type="common">Zebra mussel</name>
    <name type="synonym">Mytilus polymorpha</name>
    <dbReference type="NCBI Taxonomy" id="45954"/>
    <lineage>
        <taxon>Eukaryota</taxon>
        <taxon>Metazoa</taxon>
        <taxon>Spiralia</taxon>
        <taxon>Lophotrochozoa</taxon>
        <taxon>Mollusca</taxon>
        <taxon>Bivalvia</taxon>
        <taxon>Autobranchia</taxon>
        <taxon>Heteroconchia</taxon>
        <taxon>Euheterodonta</taxon>
        <taxon>Imparidentia</taxon>
        <taxon>Neoheterodontei</taxon>
        <taxon>Myida</taxon>
        <taxon>Dreissenoidea</taxon>
        <taxon>Dreissenidae</taxon>
        <taxon>Dreissena</taxon>
    </lineage>
</organism>
<reference evidence="2" key="2">
    <citation type="submission" date="2020-11" db="EMBL/GenBank/DDBJ databases">
        <authorList>
            <person name="McCartney M.A."/>
            <person name="Auch B."/>
            <person name="Kono T."/>
            <person name="Mallez S."/>
            <person name="Becker A."/>
            <person name="Gohl D.M."/>
            <person name="Silverstein K.A.T."/>
            <person name="Koren S."/>
            <person name="Bechman K.B."/>
            <person name="Herman A."/>
            <person name="Abrahante J.E."/>
            <person name="Garbe J."/>
        </authorList>
    </citation>
    <scope>NUCLEOTIDE SEQUENCE</scope>
    <source>
        <strain evidence="2">Duluth1</strain>
        <tissue evidence="2">Whole animal</tissue>
    </source>
</reference>
<protein>
    <submittedName>
        <fullName evidence="2">Uncharacterized protein</fullName>
    </submittedName>
</protein>
<keyword evidence="3" id="KW-1185">Reference proteome</keyword>
<reference evidence="2" key="1">
    <citation type="journal article" date="2019" name="bioRxiv">
        <title>The Genome of the Zebra Mussel, Dreissena polymorpha: A Resource for Invasive Species Research.</title>
        <authorList>
            <person name="McCartney M.A."/>
            <person name="Auch B."/>
            <person name="Kono T."/>
            <person name="Mallez S."/>
            <person name="Zhang Y."/>
            <person name="Obille A."/>
            <person name="Becker A."/>
            <person name="Abrahante J.E."/>
            <person name="Garbe J."/>
            <person name="Badalamenti J.P."/>
            <person name="Herman A."/>
            <person name="Mangelson H."/>
            <person name="Liachko I."/>
            <person name="Sullivan S."/>
            <person name="Sone E.D."/>
            <person name="Koren S."/>
            <person name="Silverstein K.A.T."/>
            <person name="Beckman K.B."/>
            <person name="Gohl D.M."/>
        </authorList>
    </citation>
    <scope>NUCLEOTIDE SEQUENCE</scope>
    <source>
        <strain evidence="2">Duluth1</strain>
        <tissue evidence="2">Whole animal</tissue>
    </source>
</reference>
<name>A0A9D4FLU5_DREPO</name>
<gene>
    <name evidence="2" type="ORF">DPMN_153184</name>
</gene>
<dbReference type="EMBL" id="JAIWYP010000007">
    <property type="protein sequence ID" value="KAH3799573.1"/>
    <property type="molecule type" value="Genomic_DNA"/>
</dbReference>
<evidence type="ECO:0000313" key="2">
    <source>
        <dbReference type="EMBL" id="KAH3799573.1"/>
    </source>
</evidence>
<dbReference type="AlphaFoldDB" id="A0A9D4FLU5"/>
<evidence type="ECO:0000313" key="3">
    <source>
        <dbReference type="Proteomes" id="UP000828390"/>
    </source>
</evidence>
<sequence>MTRNTLNRLQLSPILIESARQEIDGRSACTRSLPGDNSCLSERGPERGIPTNRQNDAYYAK</sequence>
<accession>A0A9D4FLU5</accession>
<dbReference type="Proteomes" id="UP000828390">
    <property type="component" value="Unassembled WGS sequence"/>
</dbReference>
<evidence type="ECO:0000256" key="1">
    <source>
        <dbReference type="SAM" id="MobiDB-lite"/>
    </source>
</evidence>
<feature type="region of interest" description="Disordered" evidence="1">
    <location>
        <begin position="27"/>
        <end position="61"/>
    </location>
</feature>
<comment type="caution">
    <text evidence="2">The sequence shown here is derived from an EMBL/GenBank/DDBJ whole genome shotgun (WGS) entry which is preliminary data.</text>
</comment>